<feature type="region of interest" description="Disordered" evidence="1">
    <location>
        <begin position="176"/>
        <end position="197"/>
    </location>
</feature>
<reference evidence="3" key="1">
    <citation type="submission" date="2014-01" db="EMBL/GenBank/DDBJ databases">
        <title>The Genome Sequence of Anopheles farauti FAR1 (V2).</title>
        <authorList>
            <consortium name="The Broad Institute Genomics Platform"/>
            <person name="Neafsey D.E."/>
            <person name="Besansky N."/>
            <person name="Howell P."/>
            <person name="Walton C."/>
            <person name="Young S.K."/>
            <person name="Zeng Q."/>
            <person name="Gargeya S."/>
            <person name="Fitzgerald M."/>
            <person name="Haas B."/>
            <person name="Abouelleil A."/>
            <person name="Allen A.W."/>
            <person name="Alvarado L."/>
            <person name="Arachchi H.M."/>
            <person name="Berlin A.M."/>
            <person name="Chapman S.B."/>
            <person name="Gainer-Dewar J."/>
            <person name="Goldberg J."/>
            <person name="Griggs A."/>
            <person name="Gujja S."/>
            <person name="Hansen M."/>
            <person name="Howarth C."/>
            <person name="Imamovic A."/>
            <person name="Ireland A."/>
            <person name="Larimer J."/>
            <person name="McCowan C."/>
            <person name="Murphy C."/>
            <person name="Pearson M."/>
            <person name="Poon T.W."/>
            <person name="Priest M."/>
            <person name="Roberts A."/>
            <person name="Saif S."/>
            <person name="Shea T."/>
            <person name="Sisk P."/>
            <person name="Sykes S."/>
            <person name="Wortman J."/>
            <person name="Nusbaum C."/>
            <person name="Birren B."/>
        </authorList>
    </citation>
    <scope>NUCLEOTIDE SEQUENCE [LARGE SCALE GENOMIC DNA]</scope>
    <source>
        <strain evidence="3">FAR1</strain>
    </source>
</reference>
<dbReference type="EnsemblMetazoa" id="AFAF006226-RA">
    <property type="protein sequence ID" value="AFAF006226-PA"/>
    <property type="gene ID" value="AFAF006226"/>
</dbReference>
<dbReference type="VEuPathDB" id="VectorBase:AFAF006226"/>
<organism evidence="2 3">
    <name type="scientific">Anopheles farauti</name>
    <dbReference type="NCBI Taxonomy" id="69004"/>
    <lineage>
        <taxon>Eukaryota</taxon>
        <taxon>Metazoa</taxon>
        <taxon>Ecdysozoa</taxon>
        <taxon>Arthropoda</taxon>
        <taxon>Hexapoda</taxon>
        <taxon>Insecta</taxon>
        <taxon>Pterygota</taxon>
        <taxon>Neoptera</taxon>
        <taxon>Endopterygota</taxon>
        <taxon>Diptera</taxon>
        <taxon>Nematocera</taxon>
        <taxon>Culicoidea</taxon>
        <taxon>Culicidae</taxon>
        <taxon>Anophelinae</taxon>
        <taxon>Anopheles</taxon>
    </lineage>
</organism>
<evidence type="ECO:0000313" key="3">
    <source>
        <dbReference type="Proteomes" id="UP000075886"/>
    </source>
</evidence>
<sequence>MLERRIQVVRGEATVRHASGEIEMKLVRRLLATRIEMGEVVALMIVRFQLPVLRRSIVVFGSCIVCLGGCLSVRQDDTLLPMPISGGPAVPPDGPIPGPADIIMLLPPAALSDSARFDAVLPAVAAVVIVATVADDDPVEEEEELASRFEFRFTGCVATAVPTDSGVAIPEPYTPTPPFTVTSGSFGGPGADDFDDF</sequence>
<dbReference type="EMBL" id="AXCN02001477">
    <property type="status" value="NOT_ANNOTATED_CDS"/>
    <property type="molecule type" value="Genomic_DNA"/>
</dbReference>
<dbReference type="Proteomes" id="UP000075886">
    <property type="component" value="Unassembled WGS sequence"/>
</dbReference>
<dbReference type="AlphaFoldDB" id="A0A182QAC9"/>
<evidence type="ECO:0000313" key="2">
    <source>
        <dbReference type="EnsemblMetazoa" id="AFAF006226-PA"/>
    </source>
</evidence>
<keyword evidence="3" id="KW-1185">Reference proteome</keyword>
<name>A0A182QAC9_9DIPT</name>
<evidence type="ECO:0000256" key="1">
    <source>
        <dbReference type="SAM" id="MobiDB-lite"/>
    </source>
</evidence>
<proteinExistence type="predicted"/>
<reference evidence="2" key="2">
    <citation type="submission" date="2020-05" db="UniProtKB">
        <authorList>
            <consortium name="EnsemblMetazoa"/>
        </authorList>
    </citation>
    <scope>IDENTIFICATION</scope>
    <source>
        <strain evidence="2">FAR1</strain>
    </source>
</reference>
<accession>A0A182QAC9</accession>
<protein>
    <submittedName>
        <fullName evidence="2">Uncharacterized protein</fullName>
    </submittedName>
</protein>